<feature type="domain" description="Helicase C-terminal" evidence="5">
    <location>
        <begin position="245"/>
        <end position="416"/>
    </location>
</feature>
<evidence type="ECO:0000313" key="6">
    <source>
        <dbReference type="EMBL" id="OLY85652.1"/>
    </source>
</evidence>
<dbReference type="Pfam" id="PF00271">
    <property type="entry name" value="Helicase_C"/>
    <property type="match status" value="1"/>
</dbReference>
<comment type="similarity">
    <text evidence="1">Belongs to the helicase family. RecQ subfamily.</text>
</comment>
<gene>
    <name evidence="6" type="ORF">AYI68_g155</name>
</gene>
<dbReference type="GO" id="GO:0005694">
    <property type="term" value="C:chromosome"/>
    <property type="evidence" value="ECO:0007669"/>
    <property type="project" value="TreeGrafter"/>
</dbReference>
<dbReference type="GO" id="GO:0000724">
    <property type="term" value="P:double-strand break repair via homologous recombination"/>
    <property type="evidence" value="ECO:0007669"/>
    <property type="project" value="TreeGrafter"/>
</dbReference>
<evidence type="ECO:0000313" key="7">
    <source>
        <dbReference type="Proteomes" id="UP000187455"/>
    </source>
</evidence>
<dbReference type="OrthoDB" id="5598754at2759"/>
<reference evidence="6 7" key="1">
    <citation type="journal article" date="2016" name="Mol. Biol. Evol.">
        <title>Genome-Wide Survey of Gut Fungi (Harpellales) Reveals the First Horizontally Transferred Ubiquitin Gene from a Mosquito Host.</title>
        <authorList>
            <person name="Wang Y."/>
            <person name="White M.M."/>
            <person name="Kvist S."/>
            <person name="Moncalvo J.M."/>
        </authorList>
    </citation>
    <scope>NUCLEOTIDE SEQUENCE [LARGE SCALE GENOMIC DNA]</scope>
    <source>
        <strain evidence="6 7">ALG-7-W6</strain>
    </source>
</reference>
<dbReference type="AlphaFoldDB" id="A0A1R0H8Y0"/>
<evidence type="ECO:0000256" key="4">
    <source>
        <dbReference type="SAM" id="MobiDB-lite"/>
    </source>
</evidence>
<name>A0A1R0H8Y0_9FUNG</name>
<feature type="non-terminal residue" evidence="6">
    <location>
        <position position="507"/>
    </location>
</feature>
<dbReference type="GO" id="GO:0005737">
    <property type="term" value="C:cytoplasm"/>
    <property type="evidence" value="ECO:0007669"/>
    <property type="project" value="TreeGrafter"/>
</dbReference>
<comment type="caution">
    <text evidence="6">The sequence shown here is derived from an EMBL/GenBank/DDBJ whole genome shotgun (WGS) entry which is preliminary data.</text>
</comment>
<evidence type="ECO:0000256" key="1">
    <source>
        <dbReference type="ARBA" id="ARBA00005446"/>
    </source>
</evidence>
<dbReference type="GO" id="GO:0005634">
    <property type="term" value="C:nucleus"/>
    <property type="evidence" value="ECO:0007669"/>
    <property type="project" value="TreeGrafter"/>
</dbReference>
<dbReference type="PANTHER" id="PTHR13710:SF108">
    <property type="entry name" value="ATP-DEPENDENT DNA HELICASE Q4"/>
    <property type="match status" value="1"/>
</dbReference>
<keyword evidence="6" id="KW-0067">ATP-binding</keyword>
<organism evidence="6 7">
    <name type="scientific">Smittium mucronatum</name>
    <dbReference type="NCBI Taxonomy" id="133383"/>
    <lineage>
        <taxon>Eukaryota</taxon>
        <taxon>Fungi</taxon>
        <taxon>Fungi incertae sedis</taxon>
        <taxon>Zoopagomycota</taxon>
        <taxon>Kickxellomycotina</taxon>
        <taxon>Harpellomycetes</taxon>
        <taxon>Harpellales</taxon>
        <taxon>Legeriomycetaceae</taxon>
        <taxon>Smittium</taxon>
    </lineage>
</organism>
<proteinExistence type="inferred from homology"/>
<dbReference type="PANTHER" id="PTHR13710">
    <property type="entry name" value="DNA HELICASE RECQ FAMILY MEMBER"/>
    <property type="match status" value="1"/>
</dbReference>
<dbReference type="GO" id="GO:0009378">
    <property type="term" value="F:four-way junction helicase activity"/>
    <property type="evidence" value="ECO:0007669"/>
    <property type="project" value="TreeGrafter"/>
</dbReference>
<dbReference type="Gene3D" id="3.40.50.300">
    <property type="entry name" value="P-loop containing nucleotide triphosphate hydrolases"/>
    <property type="match status" value="2"/>
</dbReference>
<keyword evidence="6" id="KW-0347">Helicase</keyword>
<dbReference type="SUPFAM" id="SSF52540">
    <property type="entry name" value="P-loop containing nucleoside triphosphate hydrolases"/>
    <property type="match status" value="2"/>
</dbReference>
<keyword evidence="6" id="KW-0378">Hydrolase</keyword>
<dbReference type="Proteomes" id="UP000187455">
    <property type="component" value="Unassembled WGS sequence"/>
</dbReference>
<evidence type="ECO:0000259" key="5">
    <source>
        <dbReference type="PROSITE" id="PS51194"/>
    </source>
</evidence>
<keyword evidence="7" id="KW-1185">Reference proteome</keyword>
<dbReference type="EMBL" id="LSSL01000046">
    <property type="protein sequence ID" value="OLY85652.1"/>
    <property type="molecule type" value="Genomic_DNA"/>
</dbReference>
<keyword evidence="6" id="KW-0547">Nucleotide-binding</keyword>
<dbReference type="STRING" id="133383.A0A1R0H8Y0"/>
<comment type="catalytic activity">
    <reaction evidence="2">
        <text>Couples ATP hydrolysis with the unwinding of duplex DNA by translocating in the 3'-5' direction.</text>
        <dbReference type="EC" id="5.6.2.4"/>
    </reaction>
</comment>
<dbReference type="GO" id="GO:0043138">
    <property type="term" value="F:3'-5' DNA helicase activity"/>
    <property type="evidence" value="ECO:0007669"/>
    <property type="project" value="UniProtKB-EC"/>
</dbReference>
<dbReference type="EC" id="5.6.2.4" evidence="3"/>
<dbReference type="InterPro" id="IPR027417">
    <property type="entry name" value="P-loop_NTPase"/>
</dbReference>
<evidence type="ECO:0000256" key="2">
    <source>
        <dbReference type="ARBA" id="ARBA00034617"/>
    </source>
</evidence>
<sequence>MTSDDSGNIIVDTKQLMLNVWGYTEFRSGQLESIKRILNGKSFILVTGQNKGKAFIYQISALIIKLVLLPAKLHLLNLMISPSTSLFETQIKKLPLRLVGYKLNNQNGNFCSSFNACDLSETDFLLLTVEQFISLFSEKKCDIGLMVVNSCQSASLNSVSFKSNYLVAGKLIKNVIKPISILAATNVCSDQVLDDLCHNSGLDYEKDIINTTNQFYYSSKQSVSAGLFVQKLTIYEPENSFGTDRMKKLTDFVNNNLDKQVLVFVKSRYDAERVFESLVRKLNFSDGIVLYHGDLPYNMKLLAQSKFIKNHFKIVIAPHSLDSQLYGLYADVVCFYNLPMSMESFLAQTGRARPSFSFTPTSGVSSDSYNHLPAATANSIILYPDEPNAEYRQCMSQILSSHYDRPTIRKFTMFLFDQFFKNCKSDQLDPDGGGSGSGGSSSDAEPGNGPTAKHPTNWTLVYVPVDPSTLKKTDLSEYDLRDLASSLPLLMPKWFKLAGYFGKCAAF</sequence>
<dbReference type="InterPro" id="IPR001650">
    <property type="entry name" value="Helicase_C-like"/>
</dbReference>
<protein>
    <recommendedName>
        <fullName evidence="3">DNA 3'-5' helicase</fullName>
        <ecNumber evidence="3">5.6.2.4</ecNumber>
    </recommendedName>
</protein>
<feature type="region of interest" description="Disordered" evidence="4">
    <location>
        <begin position="429"/>
        <end position="455"/>
    </location>
</feature>
<accession>A0A1R0H8Y0</accession>
<dbReference type="PROSITE" id="PS51194">
    <property type="entry name" value="HELICASE_CTER"/>
    <property type="match status" value="1"/>
</dbReference>
<evidence type="ECO:0000256" key="3">
    <source>
        <dbReference type="ARBA" id="ARBA00034808"/>
    </source>
</evidence>